<reference evidence="2 3" key="1">
    <citation type="submission" date="2017-06" db="EMBL/GenBank/DDBJ databases">
        <title>Cmopartive genomic analysis of Ambrosia Fusariam Clade fungi.</title>
        <authorList>
            <person name="Stajich J.E."/>
            <person name="Carrillo J."/>
            <person name="Kijimoto T."/>
            <person name="Eskalen A."/>
            <person name="O'Donnell K."/>
            <person name="Kasson M."/>
        </authorList>
    </citation>
    <scope>NUCLEOTIDE SEQUENCE [LARGE SCALE GENOMIC DNA]</scope>
    <source>
        <strain evidence="2 3">NRRL 20438</strain>
    </source>
</reference>
<accession>A0A428U457</accession>
<evidence type="ECO:0000256" key="1">
    <source>
        <dbReference type="SAM" id="MobiDB-lite"/>
    </source>
</evidence>
<protein>
    <submittedName>
        <fullName evidence="2">Uncharacterized protein</fullName>
    </submittedName>
</protein>
<evidence type="ECO:0000313" key="2">
    <source>
        <dbReference type="EMBL" id="RSM09067.1"/>
    </source>
</evidence>
<keyword evidence="3" id="KW-1185">Reference proteome</keyword>
<evidence type="ECO:0000313" key="3">
    <source>
        <dbReference type="Proteomes" id="UP000288429"/>
    </source>
</evidence>
<dbReference type="Proteomes" id="UP000288429">
    <property type="component" value="Unassembled WGS sequence"/>
</dbReference>
<dbReference type="EMBL" id="NIZV01000099">
    <property type="protein sequence ID" value="RSM09067.1"/>
    <property type="molecule type" value="Genomic_DNA"/>
</dbReference>
<proteinExistence type="predicted"/>
<organism evidence="2 3">
    <name type="scientific">Fusarium ambrosium</name>
    <dbReference type="NCBI Taxonomy" id="131363"/>
    <lineage>
        <taxon>Eukaryota</taxon>
        <taxon>Fungi</taxon>
        <taxon>Dikarya</taxon>
        <taxon>Ascomycota</taxon>
        <taxon>Pezizomycotina</taxon>
        <taxon>Sordariomycetes</taxon>
        <taxon>Hypocreomycetidae</taxon>
        <taxon>Hypocreales</taxon>
        <taxon>Nectriaceae</taxon>
        <taxon>Fusarium</taxon>
        <taxon>Fusarium solani species complex</taxon>
    </lineage>
</organism>
<name>A0A428U457_9HYPO</name>
<feature type="compositionally biased region" description="Basic and acidic residues" evidence="1">
    <location>
        <begin position="129"/>
        <end position="149"/>
    </location>
</feature>
<gene>
    <name evidence="2" type="ORF">CDV31_007834</name>
</gene>
<comment type="caution">
    <text evidence="2">The sequence shown here is derived from an EMBL/GenBank/DDBJ whole genome shotgun (WGS) entry which is preliminary data.</text>
</comment>
<dbReference type="AlphaFoldDB" id="A0A428U457"/>
<feature type="compositionally biased region" description="Basic and acidic residues" evidence="1">
    <location>
        <begin position="167"/>
        <end position="178"/>
    </location>
</feature>
<sequence>MLTGSIEAGIASLLHIWRTAEYQADAPDSTANRLNGVFTGWLRRRSCANVPNEVCGCLQFMQDDDQQDTGGHADLDAEDGLFDQPSTTPILLMPAMIYESLGNENDLSQQFDDDNPHHACRVTQPRFSLTEKTENNDQRTSESDRETETSRSPLIKFFPGTTNKVPKTCDERRDESREQQAAIELPSLRPHGVSSSMCSSLSNTRGTINRDLVLKLLSATSTRPEDESECIIDHLI</sequence>
<feature type="region of interest" description="Disordered" evidence="1">
    <location>
        <begin position="114"/>
        <end position="179"/>
    </location>
</feature>